<protein>
    <recommendedName>
        <fullName evidence="4">YbbR-like domain-containing protein</fullName>
    </recommendedName>
</protein>
<dbReference type="Pfam" id="PF07949">
    <property type="entry name" value="YbbR"/>
    <property type="match status" value="3"/>
</dbReference>
<evidence type="ECO:0000313" key="3">
    <source>
        <dbReference type="Proteomes" id="UP000623681"/>
    </source>
</evidence>
<evidence type="ECO:0000256" key="1">
    <source>
        <dbReference type="SAM" id="Phobius"/>
    </source>
</evidence>
<evidence type="ECO:0000313" key="2">
    <source>
        <dbReference type="EMBL" id="MBL4933856.1"/>
    </source>
</evidence>
<comment type="caution">
    <text evidence="2">The sequence shown here is derived from an EMBL/GenBank/DDBJ whole genome shotgun (WGS) entry which is preliminary data.</text>
</comment>
<keyword evidence="3" id="KW-1185">Reference proteome</keyword>
<dbReference type="PANTHER" id="PTHR37804">
    <property type="entry name" value="CDAA REGULATORY PROTEIN CDAR"/>
    <property type="match status" value="1"/>
</dbReference>
<feature type="transmembrane region" description="Helical" evidence="1">
    <location>
        <begin position="12"/>
        <end position="28"/>
    </location>
</feature>
<reference evidence="2" key="1">
    <citation type="submission" date="2021-01" db="EMBL/GenBank/DDBJ databases">
        <title>Genome public.</title>
        <authorList>
            <person name="Liu C."/>
            <person name="Sun Q."/>
        </authorList>
    </citation>
    <scope>NUCLEOTIDE SEQUENCE</scope>
    <source>
        <strain evidence="2">YIM B02565</strain>
    </source>
</reference>
<dbReference type="Gene3D" id="2.170.120.30">
    <property type="match status" value="2"/>
</dbReference>
<sequence>MDQKVSKRQQIIIQIICVILSFGLWLYISNVESPVRTYTLEKVPVEILNEGTLKNSGLVLEPNQKVYVDLKLEGPSSEVYSVKKEQFKITADLESYALKKGQNNVPVEIVDYPSNINIKNDGFLRVTILIDQLETKTISIKNELNISTRKEYYAGEPTLSANKGTISGPSKYVNSVASLVAKGDFLNLDKDFSTSVKLVPVDSSNNTVENINIEPANIDVTIPVRQLKPIKVNVITTGNLPSGLSLKSILPENEYIELQGNEGVIDNIASIDTEAIDLSKITSSGSVTVNLKFPNGVTSQTKAVNVDIQLEKIISKDIMVPITVKSLGDGLASSLNKTQVKVTISGLESNINKITPDMFKGEIDLSSLGEGTYDLTPKITSSNSNNITISPPEKVTVVITKK</sequence>
<dbReference type="AlphaFoldDB" id="A0A937FKI7"/>
<accession>A0A937FKI7</accession>
<gene>
    <name evidence="2" type="ORF">JK634_18895</name>
</gene>
<name>A0A937FKI7_9CLOT</name>
<organism evidence="2 3">
    <name type="scientific">Clostridium paridis</name>
    <dbReference type="NCBI Taxonomy" id="2803863"/>
    <lineage>
        <taxon>Bacteria</taxon>
        <taxon>Bacillati</taxon>
        <taxon>Bacillota</taxon>
        <taxon>Clostridia</taxon>
        <taxon>Eubacteriales</taxon>
        <taxon>Clostridiaceae</taxon>
        <taxon>Clostridium</taxon>
    </lineage>
</organism>
<dbReference type="EMBL" id="JAESWA010000028">
    <property type="protein sequence ID" value="MBL4933856.1"/>
    <property type="molecule type" value="Genomic_DNA"/>
</dbReference>
<keyword evidence="1" id="KW-0472">Membrane</keyword>
<keyword evidence="1" id="KW-0812">Transmembrane</keyword>
<dbReference type="Gene3D" id="2.170.120.40">
    <property type="entry name" value="YbbR-like domain"/>
    <property type="match status" value="2"/>
</dbReference>
<proteinExistence type="predicted"/>
<dbReference type="InterPro" id="IPR053154">
    <property type="entry name" value="c-di-AMP_regulator"/>
</dbReference>
<evidence type="ECO:0008006" key="4">
    <source>
        <dbReference type="Google" id="ProtNLM"/>
    </source>
</evidence>
<keyword evidence="1" id="KW-1133">Transmembrane helix</keyword>
<dbReference type="InterPro" id="IPR012505">
    <property type="entry name" value="YbbR"/>
</dbReference>
<dbReference type="RefSeq" id="WP_202769319.1">
    <property type="nucleotide sequence ID" value="NZ_JAESWA010000028.1"/>
</dbReference>
<dbReference type="Proteomes" id="UP000623681">
    <property type="component" value="Unassembled WGS sequence"/>
</dbReference>
<dbReference type="PANTHER" id="PTHR37804:SF1">
    <property type="entry name" value="CDAA REGULATORY PROTEIN CDAR"/>
    <property type="match status" value="1"/>
</dbReference>